<dbReference type="InterPro" id="IPR029066">
    <property type="entry name" value="PLP-binding_barrel"/>
</dbReference>
<dbReference type="PANTHER" id="PTHR43727:SF2">
    <property type="entry name" value="GROUP IV DECARBOXYLASE"/>
    <property type="match status" value="1"/>
</dbReference>
<dbReference type="InterPro" id="IPR022644">
    <property type="entry name" value="De-COase2_N"/>
</dbReference>
<name>X1HRJ3_9ZZZZ</name>
<dbReference type="GO" id="GO:0009089">
    <property type="term" value="P:lysine biosynthetic process via diaminopimelate"/>
    <property type="evidence" value="ECO:0007669"/>
    <property type="project" value="InterPro"/>
</dbReference>
<dbReference type="PANTHER" id="PTHR43727">
    <property type="entry name" value="DIAMINOPIMELATE DECARBOXYLASE"/>
    <property type="match status" value="1"/>
</dbReference>
<comment type="cofactor">
    <cofactor evidence="1">
        <name>pyridoxal 5'-phosphate</name>
        <dbReference type="ChEBI" id="CHEBI:597326"/>
    </cofactor>
</comment>
<dbReference type="Pfam" id="PF02784">
    <property type="entry name" value="Orn_Arg_deC_N"/>
    <property type="match status" value="1"/>
</dbReference>
<proteinExistence type="predicted"/>
<evidence type="ECO:0000256" key="3">
    <source>
        <dbReference type="ARBA" id="ARBA00022898"/>
    </source>
</evidence>
<keyword evidence="4" id="KW-0456">Lyase</keyword>
<dbReference type="AlphaFoldDB" id="X1HRJ3"/>
<keyword evidence="3" id="KW-0663">Pyridoxal phosphate</keyword>
<evidence type="ECO:0000256" key="4">
    <source>
        <dbReference type="ARBA" id="ARBA00023239"/>
    </source>
</evidence>
<dbReference type="FunFam" id="3.20.20.10:FF:000003">
    <property type="entry name" value="Diaminopimelate decarboxylase"/>
    <property type="match status" value="1"/>
</dbReference>
<dbReference type="InterPro" id="IPR002986">
    <property type="entry name" value="DAP_deCOOHase_LysA"/>
</dbReference>
<feature type="domain" description="Orn/DAP/Arg decarboxylase 2 N-terminal" evidence="5">
    <location>
        <begin position="1"/>
        <end position="206"/>
    </location>
</feature>
<evidence type="ECO:0000256" key="1">
    <source>
        <dbReference type="ARBA" id="ARBA00001933"/>
    </source>
</evidence>
<sequence>GELGIAQSVSFPLDMVYFHGNNKSAEEIELALKCHIGRIVVDNFHELKMLGEIAKETGDTPDILLRLSPGVDPHTHKHVATGVVDSKFGFPLFSGEEAVAQAMSAPNLNLVGLHFHLGSLIFEAEPYRESIEFILDFAAKMKQKYDFQLRELNIGGGFAIQYALDSPSPPISFYAEAIASKIISKCRELKLALPRLIVEPGRAIVGQAGVALYRVGVVKDIPGVRCYVSVDGGMADNLRPALYGSKYEAVVANKVSERGAGKVTIAGKFCESGDML</sequence>
<keyword evidence="2" id="KW-0210">Decarboxylase</keyword>
<dbReference type="PRINTS" id="PR01181">
    <property type="entry name" value="DAPDCRBXLASE"/>
</dbReference>
<dbReference type="SUPFAM" id="SSF51419">
    <property type="entry name" value="PLP-binding barrel"/>
    <property type="match status" value="1"/>
</dbReference>
<dbReference type="SUPFAM" id="SSF50621">
    <property type="entry name" value="Alanine racemase C-terminal domain-like"/>
    <property type="match status" value="1"/>
</dbReference>
<feature type="non-terminal residue" evidence="6">
    <location>
        <position position="276"/>
    </location>
</feature>
<organism evidence="6">
    <name type="scientific">marine sediment metagenome</name>
    <dbReference type="NCBI Taxonomy" id="412755"/>
    <lineage>
        <taxon>unclassified sequences</taxon>
        <taxon>metagenomes</taxon>
        <taxon>ecological metagenomes</taxon>
    </lineage>
</organism>
<evidence type="ECO:0000313" key="6">
    <source>
        <dbReference type="EMBL" id="GAH47908.1"/>
    </source>
</evidence>
<protein>
    <recommendedName>
        <fullName evidence="5">Orn/DAP/Arg decarboxylase 2 N-terminal domain-containing protein</fullName>
    </recommendedName>
</protein>
<dbReference type="InterPro" id="IPR009006">
    <property type="entry name" value="Ala_racemase/Decarboxylase_C"/>
</dbReference>
<evidence type="ECO:0000256" key="2">
    <source>
        <dbReference type="ARBA" id="ARBA00022793"/>
    </source>
</evidence>
<reference evidence="6" key="1">
    <citation type="journal article" date="2014" name="Front. Microbiol.">
        <title>High frequency of phylogenetically diverse reductive dehalogenase-homologous genes in deep subseafloor sedimentary metagenomes.</title>
        <authorList>
            <person name="Kawai M."/>
            <person name="Futagami T."/>
            <person name="Toyoda A."/>
            <person name="Takaki Y."/>
            <person name="Nishi S."/>
            <person name="Hori S."/>
            <person name="Arai W."/>
            <person name="Tsubouchi T."/>
            <person name="Morono Y."/>
            <person name="Uchiyama I."/>
            <person name="Ito T."/>
            <person name="Fujiyama A."/>
            <person name="Inagaki F."/>
            <person name="Takami H."/>
        </authorList>
    </citation>
    <scope>NUCLEOTIDE SEQUENCE</scope>
    <source>
        <strain evidence="6">Expedition CK06-06</strain>
    </source>
</reference>
<evidence type="ECO:0000259" key="5">
    <source>
        <dbReference type="Pfam" id="PF02784"/>
    </source>
</evidence>
<dbReference type="Gene3D" id="3.20.20.10">
    <property type="entry name" value="Alanine racemase"/>
    <property type="match status" value="1"/>
</dbReference>
<dbReference type="Gene3D" id="2.40.37.10">
    <property type="entry name" value="Lyase, Ornithine Decarboxylase, Chain A, domain 1"/>
    <property type="match status" value="1"/>
</dbReference>
<dbReference type="EMBL" id="BARU01024213">
    <property type="protein sequence ID" value="GAH47908.1"/>
    <property type="molecule type" value="Genomic_DNA"/>
</dbReference>
<dbReference type="GO" id="GO:0008836">
    <property type="term" value="F:diaminopimelate decarboxylase activity"/>
    <property type="evidence" value="ECO:0007669"/>
    <property type="project" value="InterPro"/>
</dbReference>
<dbReference type="CDD" id="cd06828">
    <property type="entry name" value="PLPDE_III_DapDC"/>
    <property type="match status" value="1"/>
</dbReference>
<comment type="caution">
    <text evidence="6">The sequence shown here is derived from an EMBL/GenBank/DDBJ whole genome shotgun (WGS) entry which is preliminary data.</text>
</comment>
<accession>X1HRJ3</accession>
<feature type="non-terminal residue" evidence="6">
    <location>
        <position position="1"/>
    </location>
</feature>
<gene>
    <name evidence="6" type="ORF">S03H2_39194</name>
</gene>